<proteinExistence type="predicted"/>
<keyword evidence="1" id="KW-0472">Membrane</keyword>
<protein>
    <submittedName>
        <fullName evidence="2">Uncharacterized protein</fullName>
    </submittedName>
</protein>
<evidence type="ECO:0000313" key="3">
    <source>
        <dbReference type="Proteomes" id="UP001181693"/>
    </source>
</evidence>
<dbReference type="EMBL" id="DYDO01000007">
    <property type="protein sequence ID" value="DBA20463.1"/>
    <property type="molecule type" value="Genomic_DNA"/>
</dbReference>
<organism evidence="2 3">
    <name type="scientific">Pyxicephalus adspersus</name>
    <name type="common">African bullfrog</name>
    <dbReference type="NCBI Taxonomy" id="30357"/>
    <lineage>
        <taxon>Eukaryota</taxon>
        <taxon>Metazoa</taxon>
        <taxon>Chordata</taxon>
        <taxon>Craniata</taxon>
        <taxon>Vertebrata</taxon>
        <taxon>Euteleostomi</taxon>
        <taxon>Amphibia</taxon>
        <taxon>Batrachia</taxon>
        <taxon>Anura</taxon>
        <taxon>Neobatrachia</taxon>
        <taxon>Ranoidea</taxon>
        <taxon>Pyxicephalidae</taxon>
        <taxon>Pyxicephalinae</taxon>
        <taxon>Pyxicephalus</taxon>
    </lineage>
</organism>
<sequence length="86" mass="9656">MKIPFHDDYSLCLLNSLNSFSKQPLSQLSLLSVMYLFAHFLAICNTVVPKLLPLAWCLCTTFSPNVSKNGALFLPPKPMMGHYSSY</sequence>
<keyword evidence="1" id="KW-0812">Transmembrane</keyword>
<feature type="transmembrane region" description="Helical" evidence="1">
    <location>
        <begin position="28"/>
        <end position="48"/>
    </location>
</feature>
<dbReference type="AlphaFoldDB" id="A0AAV3A3X9"/>
<dbReference type="Proteomes" id="UP001181693">
    <property type="component" value="Unassembled WGS sequence"/>
</dbReference>
<name>A0AAV3A3X9_PYXAD</name>
<keyword evidence="1" id="KW-1133">Transmembrane helix</keyword>
<accession>A0AAV3A3X9</accession>
<reference evidence="2" key="1">
    <citation type="thesis" date="2020" institute="ProQuest LLC" country="789 East Eisenhower Parkway, Ann Arbor, MI, USA">
        <title>Comparative Genomics and Chromosome Evolution.</title>
        <authorList>
            <person name="Mudd A.B."/>
        </authorList>
    </citation>
    <scope>NUCLEOTIDE SEQUENCE</scope>
    <source>
        <strain evidence="2">1538</strain>
        <tissue evidence="2">Blood</tissue>
    </source>
</reference>
<evidence type="ECO:0000313" key="2">
    <source>
        <dbReference type="EMBL" id="DBA20463.1"/>
    </source>
</evidence>
<keyword evidence="3" id="KW-1185">Reference proteome</keyword>
<gene>
    <name evidence="2" type="ORF">GDO54_017240</name>
</gene>
<evidence type="ECO:0000256" key="1">
    <source>
        <dbReference type="SAM" id="Phobius"/>
    </source>
</evidence>
<comment type="caution">
    <text evidence="2">The sequence shown here is derived from an EMBL/GenBank/DDBJ whole genome shotgun (WGS) entry which is preliminary data.</text>
</comment>